<proteinExistence type="predicted"/>
<name>A0A8H4VGU7_9HYPO</name>
<dbReference type="OrthoDB" id="4755094at2759"/>
<dbReference type="Proteomes" id="UP000562929">
    <property type="component" value="Unassembled WGS sequence"/>
</dbReference>
<comment type="caution">
    <text evidence="2">The sequence shown here is derived from an EMBL/GenBank/DDBJ whole genome shotgun (WGS) entry which is preliminary data.</text>
</comment>
<dbReference type="AlphaFoldDB" id="A0A8H4VGU7"/>
<dbReference type="EMBL" id="JAACLJ010000001">
    <property type="protein sequence ID" value="KAF4595201.1"/>
    <property type="molecule type" value="Genomic_DNA"/>
</dbReference>
<feature type="region of interest" description="Disordered" evidence="1">
    <location>
        <begin position="56"/>
        <end position="75"/>
    </location>
</feature>
<accession>A0A8H4VGU7</accession>
<evidence type="ECO:0000256" key="1">
    <source>
        <dbReference type="SAM" id="MobiDB-lite"/>
    </source>
</evidence>
<protein>
    <submittedName>
        <fullName evidence="2">Uncharacterized protein</fullName>
    </submittedName>
</protein>
<gene>
    <name evidence="2" type="ORF">GQ602_000814</name>
</gene>
<evidence type="ECO:0000313" key="2">
    <source>
        <dbReference type="EMBL" id="KAF4595201.1"/>
    </source>
</evidence>
<reference evidence="2 3" key="1">
    <citation type="journal article" date="2020" name="G3 (Bethesda)">
        <title>Genetic Underpinnings of Host Manipulation by Ophiocordyceps as Revealed by Comparative Transcriptomics.</title>
        <authorList>
            <person name="Will I."/>
            <person name="Das B."/>
            <person name="Trinh T."/>
            <person name="Brachmann A."/>
            <person name="Ohm R.A."/>
            <person name="de Bekker C."/>
        </authorList>
    </citation>
    <scope>NUCLEOTIDE SEQUENCE [LARGE SCALE GENOMIC DNA]</scope>
    <source>
        <strain evidence="2 3">EC05</strain>
    </source>
</reference>
<sequence>MERSMMKKKETQKSTQDSRLHRFHEQVIDARQAELQHQERENQKLNRKLDSLKRELADARSQSKSKTKQLQDARDHILRLQPRRRDISEAEAQEGYKQLCGKVQRWVQNWIAAVLDHFEAARLGARPLAGLAARFASLIREPAKRWLGAHEAEEHHVIAVIMYHLWLAFFSKSFYCPLDGSSDEATIRWIDELQKTMSRLPRARCREWRSETLTALTSQPLFRSRRDAYISLVSEDLASLLSTVVPRSSSPAHLRESVRETMVEPAADLAHRLQLASSVFSLKWPARNAGSRLEVYECIDLVSGGLVTEAAAGRQGVTYLFDLAPGLFVERIEVGRRAPLKAIYRPTVLVHTGGGGGDHVLQRPRTLIKWLCESVTDPLARMAVPRSKKTDVPSTCAVSDSDLALFNGAEEVTDR</sequence>
<evidence type="ECO:0000313" key="3">
    <source>
        <dbReference type="Proteomes" id="UP000562929"/>
    </source>
</evidence>
<feature type="region of interest" description="Disordered" evidence="1">
    <location>
        <begin position="1"/>
        <end position="21"/>
    </location>
</feature>
<organism evidence="2 3">
    <name type="scientific">Ophiocordyceps camponoti-floridani</name>
    <dbReference type="NCBI Taxonomy" id="2030778"/>
    <lineage>
        <taxon>Eukaryota</taxon>
        <taxon>Fungi</taxon>
        <taxon>Dikarya</taxon>
        <taxon>Ascomycota</taxon>
        <taxon>Pezizomycotina</taxon>
        <taxon>Sordariomycetes</taxon>
        <taxon>Hypocreomycetidae</taxon>
        <taxon>Hypocreales</taxon>
        <taxon>Ophiocordycipitaceae</taxon>
        <taxon>Ophiocordyceps</taxon>
    </lineage>
</organism>
<keyword evidence="3" id="KW-1185">Reference proteome</keyword>